<gene>
    <name evidence="7" type="ORF">JFL75_19805</name>
</gene>
<dbReference type="HAMAP" id="MF_00559">
    <property type="entry name" value="G3P_dehdrog_arch"/>
    <property type="match status" value="1"/>
</dbReference>
<feature type="domain" description="Glyceraldehyde 3-phosphate dehydrogenase NAD(P) binding" evidence="6">
    <location>
        <begin position="4"/>
        <end position="144"/>
    </location>
</feature>
<evidence type="ECO:0000256" key="4">
    <source>
        <dbReference type="PIRSR" id="PIRSR000149-1"/>
    </source>
</evidence>
<dbReference type="EC" id="1.2.1.59" evidence="7"/>
<protein>
    <submittedName>
        <fullName evidence="7">Type II glyceraldehyde-3-phosphate dehydrogenase</fullName>
        <ecNumber evidence="7">1.2.1.59</ecNumber>
    </submittedName>
</protein>
<evidence type="ECO:0000313" key="8">
    <source>
        <dbReference type="Proteomes" id="UP000595917"/>
    </source>
</evidence>
<dbReference type="GO" id="GO:0043891">
    <property type="term" value="F:glyceraldehyde-3-phosphate dehydrogenase [NAD(P)+] (phosphorylating) activity"/>
    <property type="evidence" value="ECO:0007669"/>
    <property type="project" value="UniProtKB-EC"/>
</dbReference>
<dbReference type="PIRSF" id="PIRSF000149">
    <property type="entry name" value="GAP_DH"/>
    <property type="match status" value="1"/>
</dbReference>
<dbReference type="Proteomes" id="UP000595917">
    <property type="component" value="Chromosome"/>
</dbReference>
<reference evidence="7" key="1">
    <citation type="submission" date="2021-01" db="EMBL/GenBank/DDBJ databases">
        <title>Description of Breznakiella homolactica.</title>
        <authorList>
            <person name="Song Y."/>
            <person name="Brune A."/>
        </authorList>
    </citation>
    <scope>NUCLEOTIDE SEQUENCE</scope>
    <source>
        <strain evidence="7">RmG30</strain>
    </source>
</reference>
<dbReference type="InterPro" id="IPR006436">
    <property type="entry name" value="Glyceraldehyde-3-P_DH_2_arc"/>
</dbReference>
<dbReference type="InterPro" id="IPR036291">
    <property type="entry name" value="NAD(P)-bd_dom_sf"/>
</dbReference>
<feature type="active site" description="Nucleophile" evidence="4">
    <location>
        <position position="144"/>
    </location>
</feature>
<dbReference type="KEGG" id="bhc:JFL75_19805"/>
<accession>A0A7T7XMS4</accession>
<keyword evidence="1" id="KW-0521">NADP</keyword>
<evidence type="ECO:0000313" key="7">
    <source>
        <dbReference type="EMBL" id="QQO09147.1"/>
    </source>
</evidence>
<dbReference type="GO" id="GO:0050661">
    <property type="term" value="F:NADP binding"/>
    <property type="evidence" value="ECO:0007669"/>
    <property type="project" value="InterPro"/>
</dbReference>
<dbReference type="GO" id="GO:0005737">
    <property type="term" value="C:cytoplasm"/>
    <property type="evidence" value="ECO:0007669"/>
    <property type="project" value="InterPro"/>
</dbReference>
<dbReference type="GO" id="GO:0006096">
    <property type="term" value="P:glycolytic process"/>
    <property type="evidence" value="ECO:0007669"/>
    <property type="project" value="InterPro"/>
</dbReference>
<dbReference type="InterPro" id="IPR020829">
    <property type="entry name" value="GlycerAld_3-P_DH_cat"/>
</dbReference>
<dbReference type="InterPro" id="IPR020831">
    <property type="entry name" value="GlycerAld/Erythrose_P_DH"/>
</dbReference>
<dbReference type="GO" id="GO:0009089">
    <property type="term" value="P:lysine biosynthetic process via diaminopimelate"/>
    <property type="evidence" value="ECO:0007669"/>
    <property type="project" value="InterPro"/>
</dbReference>
<dbReference type="Gene3D" id="3.30.360.10">
    <property type="entry name" value="Dihydrodipicolinate Reductase, domain 2"/>
    <property type="match status" value="1"/>
</dbReference>
<dbReference type="CDD" id="cd02278">
    <property type="entry name" value="GAPDH_II_N"/>
    <property type="match status" value="1"/>
</dbReference>
<evidence type="ECO:0000256" key="3">
    <source>
        <dbReference type="ARBA" id="ARBA00023027"/>
    </source>
</evidence>
<keyword evidence="2 7" id="KW-0560">Oxidoreductase</keyword>
<keyword evidence="5" id="KW-0547">Nucleotide-binding</keyword>
<keyword evidence="3 5" id="KW-0520">NAD</keyword>
<evidence type="ECO:0000259" key="6">
    <source>
        <dbReference type="SMART" id="SM00846"/>
    </source>
</evidence>
<evidence type="ECO:0000256" key="2">
    <source>
        <dbReference type="ARBA" id="ARBA00023002"/>
    </source>
</evidence>
<name>A0A7T7XMS4_9SPIR</name>
<dbReference type="AlphaFoldDB" id="A0A7T7XMS4"/>
<dbReference type="Gene3D" id="3.40.50.720">
    <property type="entry name" value="NAD(P)-binding Rossmann-like Domain"/>
    <property type="match status" value="1"/>
</dbReference>
<dbReference type="EMBL" id="CP067089">
    <property type="protein sequence ID" value="QQO09147.1"/>
    <property type="molecule type" value="Genomic_DNA"/>
</dbReference>
<dbReference type="CDD" id="cd18127">
    <property type="entry name" value="GAPDH_II_C"/>
    <property type="match status" value="1"/>
</dbReference>
<keyword evidence="8" id="KW-1185">Reference proteome</keyword>
<dbReference type="SMART" id="SM00846">
    <property type="entry name" value="Gp_dh_N"/>
    <property type="match status" value="1"/>
</dbReference>
<dbReference type="RefSeq" id="WP_215626452.1">
    <property type="nucleotide sequence ID" value="NZ_CP067089.2"/>
</dbReference>
<evidence type="ECO:0000256" key="5">
    <source>
        <dbReference type="PIRSR" id="PIRSR000149-3"/>
    </source>
</evidence>
<dbReference type="GO" id="GO:0008839">
    <property type="term" value="F:4-hydroxy-tetrahydrodipicolinate reductase"/>
    <property type="evidence" value="ECO:0007669"/>
    <property type="project" value="InterPro"/>
</dbReference>
<organism evidence="7 8">
    <name type="scientific">Breznakiella homolactica</name>
    <dbReference type="NCBI Taxonomy" id="2798577"/>
    <lineage>
        <taxon>Bacteria</taxon>
        <taxon>Pseudomonadati</taxon>
        <taxon>Spirochaetota</taxon>
        <taxon>Spirochaetia</taxon>
        <taxon>Spirochaetales</taxon>
        <taxon>Breznakiellaceae</taxon>
        <taxon>Breznakiella</taxon>
    </lineage>
</organism>
<sequence>MAKVKVGVAGYGVIGQRLADGVALQEDMELVGVADVAPTLSIRALRERGMPYALYTALPEKKGDLEAAGIPVSGTLEDLVQKVDVMLDATSAGVGAKNKELYTKYGKKAIFQGGEKNDVADVFFHGYANYEKGLDAQFLKLTSCNTTGLIRAVDCIDRKAGVEKVAITIIRRVADPGDYHRGLTNALQVDKAPSHQAVDLMTIMPHVNATGILVHTPVTHGHIITIVMTPKKDISADEALKYFDDHPRIRVVSLDEGFLGNASLFRYARDLGNPRGDMYEIALWKDTVVKSEGDIMFAINIPQESVTIPESIDGIRAVMGMQKDRIEATNTTNKYLGIGKWKDLS</sequence>
<dbReference type="NCBIfam" id="TIGR01546">
    <property type="entry name" value="GAPDH-II_archae"/>
    <property type="match status" value="1"/>
</dbReference>
<proteinExistence type="inferred from homology"/>
<dbReference type="SUPFAM" id="SSF55347">
    <property type="entry name" value="Glyceraldehyde-3-phosphate dehydrogenase-like, C-terminal domain"/>
    <property type="match status" value="1"/>
</dbReference>
<dbReference type="InterPro" id="IPR000846">
    <property type="entry name" value="DapB_N"/>
</dbReference>
<dbReference type="NCBIfam" id="NF003251">
    <property type="entry name" value="PRK04207.1"/>
    <property type="match status" value="1"/>
</dbReference>
<feature type="binding site" evidence="5">
    <location>
        <position position="35"/>
    </location>
    <ligand>
        <name>NAD(+)</name>
        <dbReference type="ChEBI" id="CHEBI:57540"/>
    </ligand>
</feature>
<dbReference type="Pfam" id="PF02800">
    <property type="entry name" value="Gp_dh_C"/>
    <property type="match status" value="1"/>
</dbReference>
<evidence type="ECO:0000256" key="1">
    <source>
        <dbReference type="ARBA" id="ARBA00022857"/>
    </source>
</evidence>
<dbReference type="InterPro" id="IPR020828">
    <property type="entry name" value="GlycerAld_3-P_DH_NAD(P)-bd"/>
</dbReference>
<dbReference type="Pfam" id="PF01113">
    <property type="entry name" value="DapB_N"/>
    <property type="match status" value="1"/>
</dbReference>
<dbReference type="SUPFAM" id="SSF51735">
    <property type="entry name" value="NAD(P)-binding Rossmann-fold domains"/>
    <property type="match status" value="1"/>
</dbReference>
<dbReference type="GO" id="GO:0051287">
    <property type="term" value="F:NAD binding"/>
    <property type="evidence" value="ECO:0007669"/>
    <property type="project" value="InterPro"/>
</dbReference>